<dbReference type="GO" id="GO:0042597">
    <property type="term" value="C:periplasmic space"/>
    <property type="evidence" value="ECO:0007669"/>
    <property type="project" value="UniProtKB-SubCell"/>
</dbReference>
<keyword evidence="8" id="KW-0472">Membrane</keyword>
<comment type="subcellular location">
    <subcellularLocation>
        <location evidence="1">Endomembrane system</location>
    </subcellularLocation>
    <subcellularLocation>
        <location evidence="2">Periplasm</location>
    </subcellularLocation>
</comment>
<reference evidence="9 10" key="1">
    <citation type="submission" date="2014-07" db="EMBL/GenBank/DDBJ databases">
        <title>Draft Genome Sequence of Gephyronic Acid Producer, Cystobacter violaceus Strain Cb vi76.</title>
        <authorList>
            <person name="Stevens D.C."/>
            <person name="Young J."/>
            <person name="Carmichael R."/>
            <person name="Tan J."/>
            <person name="Taylor R.E."/>
        </authorList>
    </citation>
    <scope>NUCLEOTIDE SEQUENCE [LARGE SCALE GENOMIC DNA]</scope>
    <source>
        <strain evidence="9 10">Cb vi76</strain>
    </source>
</reference>
<dbReference type="RefSeq" id="WP_043399389.1">
    <property type="nucleotide sequence ID" value="NZ_JPMI01000155.1"/>
</dbReference>
<dbReference type="PANTHER" id="PTHR30024:SF47">
    <property type="entry name" value="TAURINE-BINDING PERIPLASMIC PROTEIN"/>
    <property type="match status" value="1"/>
</dbReference>
<evidence type="ECO:0000256" key="4">
    <source>
        <dbReference type="ARBA" id="ARBA00022448"/>
    </source>
</evidence>
<comment type="caution">
    <text evidence="9">The sequence shown here is derived from an EMBL/GenBank/DDBJ whole genome shotgun (WGS) entry which is preliminary data.</text>
</comment>
<evidence type="ECO:0000256" key="3">
    <source>
        <dbReference type="ARBA" id="ARBA00010742"/>
    </source>
</evidence>
<dbReference type="GO" id="GO:0012505">
    <property type="term" value="C:endomembrane system"/>
    <property type="evidence" value="ECO:0007669"/>
    <property type="project" value="UniProtKB-SubCell"/>
</dbReference>
<protein>
    <submittedName>
        <fullName evidence="9">Sulfonate ABC transporter substrate-binding protein</fullName>
    </submittedName>
</protein>
<keyword evidence="7" id="KW-0732">Signal</keyword>
<dbReference type="InterPro" id="IPR044527">
    <property type="entry name" value="NrtA/CpmA_ABC-bd_dom"/>
</dbReference>
<dbReference type="PROSITE" id="PS51257">
    <property type="entry name" value="PROKAR_LIPOPROTEIN"/>
    <property type="match status" value="1"/>
</dbReference>
<gene>
    <name evidence="9" type="ORF">Q664_23390</name>
</gene>
<evidence type="ECO:0000256" key="7">
    <source>
        <dbReference type="ARBA" id="ARBA00022729"/>
    </source>
</evidence>
<accession>A0A084SRY8</accession>
<keyword evidence="6" id="KW-0997">Cell inner membrane</keyword>
<dbReference type="Gene3D" id="3.40.190.10">
    <property type="entry name" value="Periplasmic binding protein-like II"/>
    <property type="match status" value="2"/>
</dbReference>
<proteinExistence type="inferred from homology"/>
<evidence type="ECO:0000313" key="9">
    <source>
        <dbReference type="EMBL" id="KFA91223.1"/>
    </source>
</evidence>
<keyword evidence="5" id="KW-1003">Cell membrane</keyword>
<dbReference type="Pfam" id="PF13379">
    <property type="entry name" value="NMT1_2"/>
    <property type="match status" value="1"/>
</dbReference>
<organism evidence="9 10">
    <name type="scientific">Archangium violaceum Cb vi76</name>
    <dbReference type="NCBI Taxonomy" id="1406225"/>
    <lineage>
        <taxon>Bacteria</taxon>
        <taxon>Pseudomonadati</taxon>
        <taxon>Myxococcota</taxon>
        <taxon>Myxococcia</taxon>
        <taxon>Myxococcales</taxon>
        <taxon>Cystobacterineae</taxon>
        <taxon>Archangiaceae</taxon>
        <taxon>Archangium</taxon>
    </lineage>
</organism>
<evidence type="ECO:0000256" key="5">
    <source>
        <dbReference type="ARBA" id="ARBA00022475"/>
    </source>
</evidence>
<keyword evidence="4" id="KW-0813">Transport</keyword>
<evidence type="ECO:0000256" key="1">
    <source>
        <dbReference type="ARBA" id="ARBA00004308"/>
    </source>
</evidence>
<name>A0A084SRY8_9BACT</name>
<evidence type="ECO:0000313" key="10">
    <source>
        <dbReference type="Proteomes" id="UP000028547"/>
    </source>
</evidence>
<dbReference type="AlphaFoldDB" id="A0A084SRY8"/>
<dbReference type="Proteomes" id="UP000028547">
    <property type="component" value="Unassembled WGS sequence"/>
</dbReference>
<evidence type="ECO:0000256" key="6">
    <source>
        <dbReference type="ARBA" id="ARBA00022519"/>
    </source>
</evidence>
<dbReference type="EMBL" id="JPMI01000155">
    <property type="protein sequence ID" value="KFA91223.1"/>
    <property type="molecule type" value="Genomic_DNA"/>
</dbReference>
<dbReference type="CDD" id="cd13553">
    <property type="entry name" value="PBP2_NrtA_CpmA_like"/>
    <property type="match status" value="1"/>
</dbReference>
<evidence type="ECO:0000256" key="2">
    <source>
        <dbReference type="ARBA" id="ARBA00004418"/>
    </source>
</evidence>
<evidence type="ECO:0000256" key="8">
    <source>
        <dbReference type="ARBA" id="ARBA00023136"/>
    </source>
</evidence>
<dbReference type="PANTHER" id="PTHR30024">
    <property type="entry name" value="ALIPHATIC SULFONATES-BINDING PROTEIN-RELATED"/>
    <property type="match status" value="1"/>
</dbReference>
<sequence length="343" mass="36870">MRFGFLLVGLTALCLAASGCKKEQSGEGSAKQGVKEQRPLRMGFFPNITHGQALVGNASGAFQQAIPGIEMKMFNAGPAAMEALSSGSLDVSYVGTGPAINTFLKGGRELRVIAAAADNGAVLVTKMARTPAELEGKTLGTPQLGNTQDIALRHWLGQQDMKVGQDVTVTPLSNPGILGLFINGKIEGAWVPEPWGARMIAEGGGHILVDERDLWPERRFHTTVLVTTQKTLEERPEQIKQLLRAHVELTRQWQQQPDVFTSRVNEAFGKVTGHPISEPVLKDAFSRLQPALEVEPGSLRQAAEHARQLGFISSSDLSGMVDDTLLREVMGAQGPPAQRDAGP</sequence>
<comment type="similarity">
    <text evidence="3">Belongs to the bacterial solute-binding protein SsuA/TauA family.</text>
</comment>
<dbReference type="SUPFAM" id="SSF53850">
    <property type="entry name" value="Periplasmic binding protein-like II"/>
    <property type="match status" value="1"/>
</dbReference>